<name>A0ABU9Z0H1_9RHOO</name>
<sequence length="162" mass="17265">MNERTRMLLLLPVLGIAAWLALFGDKSHPGSEEVALFRGGSAQSTAPRSEAAPLSARESLSKALAETEPNNLFPVVAPAGGATAEQAPPPEAEAPPPTFVVIGRMLRDGHWNVFLDRDNQTYVATAGAEISGFKVLAIEPKQVLLRDLSTQSNLIIPIEGEQ</sequence>
<reference evidence="2 3" key="1">
    <citation type="journal article" date="2018" name="Int. J. Syst. Evol. Microbiol.">
        <title>Uliginosibacterium sediminicola sp. nov., isolated from freshwater sediment.</title>
        <authorList>
            <person name="Hwang W.M."/>
            <person name="Kim S.M."/>
            <person name="Kang K."/>
            <person name="Ahn T.Y."/>
        </authorList>
    </citation>
    <scope>NUCLEOTIDE SEQUENCE [LARGE SCALE GENOMIC DNA]</scope>
    <source>
        <strain evidence="2 3">M1-21</strain>
    </source>
</reference>
<dbReference type="RefSeq" id="WP_345920220.1">
    <property type="nucleotide sequence ID" value="NZ_JBDIVE010000007.1"/>
</dbReference>
<accession>A0ABU9Z0H1</accession>
<feature type="compositionally biased region" description="Low complexity" evidence="1">
    <location>
        <begin position="77"/>
        <end position="86"/>
    </location>
</feature>
<keyword evidence="3" id="KW-1185">Reference proteome</keyword>
<feature type="compositionally biased region" description="Pro residues" evidence="1">
    <location>
        <begin position="87"/>
        <end position="96"/>
    </location>
</feature>
<dbReference type="EMBL" id="JBDIVE010000007">
    <property type="protein sequence ID" value="MEN3069450.1"/>
    <property type="molecule type" value="Genomic_DNA"/>
</dbReference>
<dbReference type="Proteomes" id="UP001410394">
    <property type="component" value="Unassembled WGS sequence"/>
</dbReference>
<evidence type="ECO:0000256" key="1">
    <source>
        <dbReference type="SAM" id="MobiDB-lite"/>
    </source>
</evidence>
<proteinExistence type="predicted"/>
<feature type="region of interest" description="Disordered" evidence="1">
    <location>
        <begin position="38"/>
        <end position="61"/>
    </location>
</feature>
<gene>
    <name evidence="2" type="ORF">ABDB84_13235</name>
</gene>
<protein>
    <recommendedName>
        <fullName evidence="4">Type II secretion system protein GspC N-terminal domain-containing protein</fullName>
    </recommendedName>
</protein>
<evidence type="ECO:0008006" key="4">
    <source>
        <dbReference type="Google" id="ProtNLM"/>
    </source>
</evidence>
<feature type="region of interest" description="Disordered" evidence="1">
    <location>
        <begin position="75"/>
        <end position="96"/>
    </location>
</feature>
<comment type="caution">
    <text evidence="2">The sequence shown here is derived from an EMBL/GenBank/DDBJ whole genome shotgun (WGS) entry which is preliminary data.</text>
</comment>
<evidence type="ECO:0000313" key="3">
    <source>
        <dbReference type="Proteomes" id="UP001410394"/>
    </source>
</evidence>
<evidence type="ECO:0000313" key="2">
    <source>
        <dbReference type="EMBL" id="MEN3069450.1"/>
    </source>
</evidence>
<organism evidence="2 3">
    <name type="scientific">Uliginosibacterium sediminicola</name>
    <dbReference type="NCBI Taxonomy" id="2024550"/>
    <lineage>
        <taxon>Bacteria</taxon>
        <taxon>Pseudomonadati</taxon>
        <taxon>Pseudomonadota</taxon>
        <taxon>Betaproteobacteria</taxon>
        <taxon>Rhodocyclales</taxon>
        <taxon>Zoogloeaceae</taxon>
        <taxon>Uliginosibacterium</taxon>
    </lineage>
</organism>